<evidence type="ECO:0000313" key="4">
    <source>
        <dbReference type="Proteomes" id="UP001187192"/>
    </source>
</evidence>
<feature type="signal peptide" evidence="2">
    <location>
        <begin position="1"/>
        <end position="18"/>
    </location>
</feature>
<evidence type="ECO:0000256" key="2">
    <source>
        <dbReference type="SAM" id="SignalP"/>
    </source>
</evidence>
<dbReference type="Gramene" id="FCD_00002172-RA">
    <property type="protein sequence ID" value="FCD_00002172-RA:cds"/>
    <property type="gene ID" value="FCD_00002172"/>
</dbReference>
<dbReference type="Proteomes" id="UP001187192">
    <property type="component" value="Unassembled WGS sequence"/>
</dbReference>
<proteinExistence type="predicted"/>
<protein>
    <submittedName>
        <fullName evidence="3">Uncharacterized protein</fullName>
    </submittedName>
</protein>
<feature type="compositionally biased region" description="Pro residues" evidence="1">
    <location>
        <begin position="93"/>
        <end position="106"/>
    </location>
</feature>
<name>A0AA87ZD10_FICCA</name>
<dbReference type="AlphaFoldDB" id="A0AA87ZD10"/>
<feature type="compositionally biased region" description="Pro residues" evidence="1">
    <location>
        <begin position="38"/>
        <end position="76"/>
    </location>
</feature>
<reference evidence="3" key="1">
    <citation type="submission" date="2023-07" db="EMBL/GenBank/DDBJ databases">
        <title>draft genome sequence of fig (Ficus carica).</title>
        <authorList>
            <person name="Takahashi T."/>
            <person name="Nishimura K."/>
        </authorList>
    </citation>
    <scope>NUCLEOTIDE SEQUENCE</scope>
</reference>
<dbReference type="EMBL" id="BTGU01000001">
    <property type="protein sequence ID" value="GMN23968.1"/>
    <property type="molecule type" value="Genomic_DNA"/>
</dbReference>
<feature type="chain" id="PRO_5041674327" evidence="2">
    <location>
        <begin position="19"/>
        <end position="235"/>
    </location>
</feature>
<accession>A0AA87ZD10</accession>
<evidence type="ECO:0000313" key="3">
    <source>
        <dbReference type="EMBL" id="GMN23968.1"/>
    </source>
</evidence>
<gene>
    <name evidence="3" type="ORF">TIFTF001_000344</name>
</gene>
<feature type="region of interest" description="Disordered" evidence="1">
    <location>
        <begin position="35"/>
        <end position="137"/>
    </location>
</feature>
<evidence type="ECO:0000256" key="1">
    <source>
        <dbReference type="SAM" id="MobiDB-lite"/>
    </source>
</evidence>
<keyword evidence="2" id="KW-0732">Signal</keyword>
<keyword evidence="4" id="KW-1185">Reference proteome</keyword>
<organism evidence="3 4">
    <name type="scientific">Ficus carica</name>
    <name type="common">Common fig</name>
    <dbReference type="NCBI Taxonomy" id="3494"/>
    <lineage>
        <taxon>Eukaryota</taxon>
        <taxon>Viridiplantae</taxon>
        <taxon>Streptophyta</taxon>
        <taxon>Embryophyta</taxon>
        <taxon>Tracheophyta</taxon>
        <taxon>Spermatophyta</taxon>
        <taxon>Magnoliopsida</taxon>
        <taxon>eudicotyledons</taxon>
        <taxon>Gunneridae</taxon>
        <taxon>Pentapetalae</taxon>
        <taxon>rosids</taxon>
        <taxon>fabids</taxon>
        <taxon>Rosales</taxon>
        <taxon>Moraceae</taxon>
        <taxon>Ficeae</taxon>
        <taxon>Ficus</taxon>
    </lineage>
</organism>
<sequence>MRNPSLLLLFIVCSVVYAQQAYSLEFDWPKWIPTTGSPQPPPTGSIGSPLPPPADEGSLPLPPPSDEGFSPLPPPADEGSPSLPSPSDEGFSPLPPPSDEGFPPLPTTFDEGSPLLPPPADAGSPPSRPPKNVSFKPQLPKWLPKWLHPQTADEIARCRSARDFNTKLKPCLDEFLKHKKSGVVLKQKKSRVFTKGPACCAYITGVVDGCYSKFPPKIQDRIFPPSLKQHCSQYH</sequence>
<comment type="caution">
    <text evidence="3">The sequence shown here is derived from an EMBL/GenBank/DDBJ whole genome shotgun (WGS) entry which is preliminary data.</text>
</comment>